<sequence>MATVAAKGASMSTPIALFRNSFSNLIRTFSASAPSPSPSPSAAVTKKPKRKKKKNLFELAQFLPNWGIGYQMAKNHWQGISYQITKINLYKDGKHGKAWGVFHKDDVAATSAIIVKDLIGAEYFYKLCAFMIPDDVANFTCYQVLRKLQSKSPLGSALSVLP</sequence>
<keyword evidence="2" id="KW-1185">Reference proteome</keyword>
<organism evidence="1 2">
    <name type="scientific">Persea americana</name>
    <name type="common">Avocado</name>
    <dbReference type="NCBI Taxonomy" id="3435"/>
    <lineage>
        <taxon>Eukaryota</taxon>
        <taxon>Viridiplantae</taxon>
        <taxon>Streptophyta</taxon>
        <taxon>Embryophyta</taxon>
        <taxon>Tracheophyta</taxon>
        <taxon>Spermatophyta</taxon>
        <taxon>Magnoliopsida</taxon>
        <taxon>Magnoliidae</taxon>
        <taxon>Laurales</taxon>
        <taxon>Lauraceae</taxon>
        <taxon>Persea</taxon>
    </lineage>
</organism>
<dbReference type="Proteomes" id="UP001234297">
    <property type="component" value="Chromosome 11"/>
</dbReference>
<accession>A0ACC2KTJ7</accession>
<reference evidence="1 2" key="1">
    <citation type="journal article" date="2022" name="Hortic Res">
        <title>A haplotype resolved chromosomal level avocado genome allows analysis of novel avocado genes.</title>
        <authorList>
            <person name="Nath O."/>
            <person name="Fletcher S.J."/>
            <person name="Hayward A."/>
            <person name="Shaw L.M."/>
            <person name="Masouleh A.K."/>
            <person name="Furtado A."/>
            <person name="Henry R.J."/>
            <person name="Mitter N."/>
        </authorList>
    </citation>
    <scope>NUCLEOTIDE SEQUENCE [LARGE SCALE GENOMIC DNA]</scope>
    <source>
        <strain evidence="2">cv. Hass</strain>
    </source>
</reference>
<evidence type="ECO:0000313" key="2">
    <source>
        <dbReference type="Proteomes" id="UP001234297"/>
    </source>
</evidence>
<gene>
    <name evidence="1" type="ORF">MRB53_032865</name>
</gene>
<name>A0ACC2KTJ7_PERAE</name>
<comment type="caution">
    <text evidence="1">The sequence shown here is derived from an EMBL/GenBank/DDBJ whole genome shotgun (WGS) entry which is preliminary data.</text>
</comment>
<proteinExistence type="predicted"/>
<protein>
    <submittedName>
        <fullName evidence="1">Uncharacterized protein</fullName>
    </submittedName>
</protein>
<dbReference type="EMBL" id="CM056819">
    <property type="protein sequence ID" value="KAJ8624335.1"/>
    <property type="molecule type" value="Genomic_DNA"/>
</dbReference>
<evidence type="ECO:0000313" key="1">
    <source>
        <dbReference type="EMBL" id="KAJ8624335.1"/>
    </source>
</evidence>